<sequence>MIKVRLYIARAGGVVEDGQMDCDLSMFGGLVPAVGDEILDPGVIQGQDRHDHRNRQLLTVTRRVFNSRDKEDYVVLVVEPRPVADGERDLV</sequence>
<dbReference type="AlphaFoldDB" id="A0A7W6RAL8"/>
<accession>A0A7W6RAL8</accession>
<evidence type="ECO:0000313" key="2">
    <source>
        <dbReference type="Proteomes" id="UP000554286"/>
    </source>
</evidence>
<organism evidence="1 2">
    <name type="scientific">Roseospira visakhapatnamensis</name>
    <dbReference type="NCBI Taxonomy" id="390880"/>
    <lineage>
        <taxon>Bacteria</taxon>
        <taxon>Pseudomonadati</taxon>
        <taxon>Pseudomonadota</taxon>
        <taxon>Alphaproteobacteria</taxon>
        <taxon>Rhodospirillales</taxon>
        <taxon>Rhodospirillaceae</taxon>
        <taxon>Roseospira</taxon>
    </lineage>
</organism>
<dbReference type="EMBL" id="JACIGK010000002">
    <property type="protein sequence ID" value="MBB4264807.1"/>
    <property type="molecule type" value="Genomic_DNA"/>
</dbReference>
<reference evidence="1 2" key="1">
    <citation type="submission" date="2020-08" db="EMBL/GenBank/DDBJ databases">
        <title>Genome sequencing of Purple Non-Sulfur Bacteria from various extreme environments.</title>
        <authorList>
            <person name="Mayer M."/>
        </authorList>
    </citation>
    <scope>NUCLEOTIDE SEQUENCE [LARGE SCALE GENOMIC DNA]</scope>
    <source>
        <strain evidence="1 2">JA131</strain>
    </source>
</reference>
<name>A0A7W6RAL8_9PROT</name>
<dbReference type="RefSeq" id="WP_184042439.1">
    <property type="nucleotide sequence ID" value="NZ_JACIGK010000002.1"/>
</dbReference>
<proteinExistence type="predicted"/>
<comment type="caution">
    <text evidence="1">The sequence shown here is derived from an EMBL/GenBank/DDBJ whole genome shotgun (WGS) entry which is preliminary data.</text>
</comment>
<dbReference type="Proteomes" id="UP000554286">
    <property type="component" value="Unassembled WGS sequence"/>
</dbReference>
<gene>
    <name evidence="1" type="ORF">GGD89_000414</name>
</gene>
<evidence type="ECO:0000313" key="1">
    <source>
        <dbReference type="EMBL" id="MBB4264807.1"/>
    </source>
</evidence>
<protein>
    <submittedName>
        <fullName evidence="1">Uncharacterized protein</fullName>
    </submittedName>
</protein>
<keyword evidence="2" id="KW-1185">Reference proteome</keyword>